<protein>
    <recommendedName>
        <fullName evidence="5">FAD-binding domain-containing protein</fullName>
    </recommendedName>
</protein>
<accession>A0A2T2NYL4</accession>
<dbReference type="Gene3D" id="3.50.50.60">
    <property type="entry name" value="FAD/NAD(P)-binding domain"/>
    <property type="match status" value="1"/>
</dbReference>
<dbReference type="InterPro" id="IPR054707">
    <property type="entry name" value="DhpH_subs-bd"/>
</dbReference>
<dbReference type="AlphaFoldDB" id="A0A2T2NYL4"/>
<dbReference type="OrthoDB" id="16820at2759"/>
<feature type="domain" description="2,6-dihydroxypyridine 3-monooxygenase substrate binding" evidence="2">
    <location>
        <begin position="154"/>
        <end position="248"/>
    </location>
</feature>
<dbReference type="SUPFAM" id="SSF54373">
    <property type="entry name" value="FAD-linked reductases, C-terminal domain"/>
    <property type="match status" value="1"/>
</dbReference>
<sequence>MAKDTIIIGGSITGLMCGIMLKHHGYNVTIIEQEASTFRPGYNAGMSLRGEAGAFLEAHDRVGRDMVIEGTSGENRPAPQRGITLRNTSWGLLVRVLRANFDGVMSKAVPVAPATRKGSGKTMFKNGVRGVNLQEAGQKVTVERTLLSDVNRDYLGYFCWRGTVPEELVDEKWNKVYLGKTMFEFLDQSYLIIYTIPTDEGDFSPRKRLHNWVWYPKMTESPEMNDLFTDVNGLENCGTVPRNLVRPEA</sequence>
<keyword evidence="4" id="KW-1185">Reference proteome</keyword>
<dbReference type="InterPro" id="IPR053212">
    <property type="entry name" value="DHP_3-monooxygenase"/>
</dbReference>
<organism evidence="3 4">
    <name type="scientific">Corynespora cassiicola Philippines</name>
    <dbReference type="NCBI Taxonomy" id="1448308"/>
    <lineage>
        <taxon>Eukaryota</taxon>
        <taxon>Fungi</taxon>
        <taxon>Dikarya</taxon>
        <taxon>Ascomycota</taxon>
        <taxon>Pezizomycotina</taxon>
        <taxon>Dothideomycetes</taxon>
        <taxon>Pleosporomycetidae</taxon>
        <taxon>Pleosporales</taxon>
        <taxon>Corynesporascaceae</taxon>
        <taxon>Corynespora</taxon>
    </lineage>
</organism>
<dbReference type="Proteomes" id="UP000240883">
    <property type="component" value="Unassembled WGS sequence"/>
</dbReference>
<dbReference type="Pfam" id="PF22607">
    <property type="entry name" value="FAD_binding-like"/>
    <property type="match status" value="1"/>
</dbReference>
<name>A0A2T2NYL4_CORCC</name>
<dbReference type="SUPFAM" id="SSF51905">
    <property type="entry name" value="FAD/NAD(P)-binding domain"/>
    <property type="match status" value="1"/>
</dbReference>
<dbReference type="Pfam" id="PF00070">
    <property type="entry name" value="Pyr_redox"/>
    <property type="match status" value="1"/>
</dbReference>
<reference evidence="3 4" key="1">
    <citation type="journal article" date="2018" name="Front. Microbiol.">
        <title>Genome-Wide Analysis of Corynespora cassiicola Leaf Fall Disease Putative Effectors.</title>
        <authorList>
            <person name="Lopez D."/>
            <person name="Ribeiro S."/>
            <person name="Label P."/>
            <person name="Fumanal B."/>
            <person name="Venisse J.S."/>
            <person name="Kohler A."/>
            <person name="de Oliveira R.R."/>
            <person name="Labutti K."/>
            <person name="Lipzen A."/>
            <person name="Lail K."/>
            <person name="Bauer D."/>
            <person name="Ohm R.A."/>
            <person name="Barry K.W."/>
            <person name="Spatafora J."/>
            <person name="Grigoriev I.V."/>
            <person name="Martin F.M."/>
            <person name="Pujade-Renaud V."/>
        </authorList>
    </citation>
    <scope>NUCLEOTIDE SEQUENCE [LARGE SCALE GENOMIC DNA]</scope>
    <source>
        <strain evidence="3 4">Philippines</strain>
    </source>
</reference>
<proteinExistence type="predicted"/>
<dbReference type="EMBL" id="KZ678132">
    <property type="protein sequence ID" value="PSN70503.1"/>
    <property type="molecule type" value="Genomic_DNA"/>
</dbReference>
<dbReference type="InterPro" id="IPR039648">
    <property type="entry name" value="DHPH_N"/>
</dbReference>
<dbReference type="PANTHER" id="PTHR47469:SF2">
    <property type="entry name" value="OS06G0597600 PROTEIN"/>
    <property type="match status" value="1"/>
</dbReference>
<evidence type="ECO:0000313" key="3">
    <source>
        <dbReference type="EMBL" id="PSN70503.1"/>
    </source>
</evidence>
<evidence type="ECO:0000259" key="2">
    <source>
        <dbReference type="Pfam" id="PF22607"/>
    </source>
</evidence>
<dbReference type="Gene3D" id="3.30.9.60">
    <property type="match status" value="1"/>
</dbReference>
<gene>
    <name evidence="3" type="ORF">BS50DRAFT_632377</name>
</gene>
<feature type="domain" description="Pyridine nucleotide-disulphide oxidoreductase N-terminal" evidence="1">
    <location>
        <begin position="5"/>
        <end position="44"/>
    </location>
</feature>
<evidence type="ECO:0000259" key="1">
    <source>
        <dbReference type="Pfam" id="PF00070"/>
    </source>
</evidence>
<dbReference type="STRING" id="1448308.A0A2T2NYL4"/>
<evidence type="ECO:0000313" key="4">
    <source>
        <dbReference type="Proteomes" id="UP000240883"/>
    </source>
</evidence>
<dbReference type="InterPro" id="IPR036188">
    <property type="entry name" value="FAD/NAD-bd_sf"/>
</dbReference>
<dbReference type="PANTHER" id="PTHR47469">
    <property type="entry name" value="MONOOXYGENASE-LIKE"/>
    <property type="match status" value="1"/>
</dbReference>
<evidence type="ECO:0008006" key="5">
    <source>
        <dbReference type="Google" id="ProtNLM"/>
    </source>
</evidence>